<dbReference type="Gene3D" id="3.40.50.1110">
    <property type="entry name" value="SGNH hydrolase"/>
    <property type="match status" value="1"/>
</dbReference>
<feature type="domain" description="SGNH hydrolase-type esterase" evidence="2">
    <location>
        <begin position="44"/>
        <end position="213"/>
    </location>
</feature>
<keyword evidence="1" id="KW-0732">Signal</keyword>
<dbReference type="EMBL" id="RCNT01000008">
    <property type="protein sequence ID" value="RMA41174.1"/>
    <property type="molecule type" value="Genomic_DNA"/>
</dbReference>
<dbReference type="InterPro" id="IPR036514">
    <property type="entry name" value="SGNH_hydro_sf"/>
</dbReference>
<keyword evidence="4" id="KW-1185">Reference proteome</keyword>
<organism evidence="3 4">
    <name type="scientific">Rhodophyticola porphyridii</name>
    <dbReference type="NCBI Taxonomy" id="1852017"/>
    <lineage>
        <taxon>Bacteria</taxon>
        <taxon>Pseudomonadati</taxon>
        <taxon>Pseudomonadota</taxon>
        <taxon>Alphaproteobacteria</taxon>
        <taxon>Rhodobacterales</taxon>
        <taxon>Roseobacteraceae</taxon>
        <taxon>Rhodophyticola</taxon>
    </lineage>
</organism>
<feature type="signal peptide" evidence="1">
    <location>
        <begin position="1"/>
        <end position="34"/>
    </location>
</feature>
<dbReference type="OrthoDB" id="9786188at2"/>
<dbReference type="SUPFAM" id="SSF52266">
    <property type="entry name" value="SGNH hydrolase"/>
    <property type="match status" value="1"/>
</dbReference>
<protein>
    <submittedName>
        <fullName evidence="3">Arylesterase</fullName>
    </submittedName>
</protein>
<dbReference type="InterPro" id="IPR051532">
    <property type="entry name" value="Ester_Hydrolysis_Enzymes"/>
</dbReference>
<evidence type="ECO:0000313" key="4">
    <source>
        <dbReference type="Proteomes" id="UP000281343"/>
    </source>
</evidence>
<name>A0A3L9XX68_9RHOB</name>
<dbReference type="InterPro" id="IPR013830">
    <property type="entry name" value="SGNH_hydro"/>
</dbReference>
<dbReference type="AlphaFoldDB" id="A0A3L9XX68"/>
<comment type="caution">
    <text evidence="3">The sequence shown here is derived from an EMBL/GenBank/DDBJ whole genome shotgun (WGS) entry which is preliminary data.</text>
</comment>
<evidence type="ECO:0000313" key="3">
    <source>
        <dbReference type="EMBL" id="RMA41174.1"/>
    </source>
</evidence>
<dbReference type="Proteomes" id="UP000281343">
    <property type="component" value="Unassembled WGS sequence"/>
</dbReference>
<evidence type="ECO:0000256" key="1">
    <source>
        <dbReference type="SAM" id="SignalP"/>
    </source>
</evidence>
<gene>
    <name evidence="3" type="ORF">D9R08_15045</name>
</gene>
<dbReference type="PANTHER" id="PTHR30383:SF24">
    <property type="entry name" value="THIOESTERASE 1_PROTEASE 1_LYSOPHOSPHOLIPASE L1"/>
    <property type="match status" value="1"/>
</dbReference>
<accession>A0A3L9XX68</accession>
<dbReference type="Pfam" id="PF13472">
    <property type="entry name" value="Lipase_GDSL_2"/>
    <property type="match status" value="1"/>
</dbReference>
<feature type="chain" id="PRO_5017936246" evidence="1">
    <location>
        <begin position="35"/>
        <end position="233"/>
    </location>
</feature>
<dbReference type="GO" id="GO:0004622">
    <property type="term" value="F:phosphatidylcholine lysophospholipase activity"/>
    <property type="evidence" value="ECO:0007669"/>
    <property type="project" value="TreeGrafter"/>
</dbReference>
<proteinExistence type="predicted"/>
<dbReference type="PANTHER" id="PTHR30383">
    <property type="entry name" value="THIOESTERASE 1/PROTEASE 1/LYSOPHOSPHOLIPASE L1"/>
    <property type="match status" value="1"/>
</dbReference>
<evidence type="ECO:0000259" key="2">
    <source>
        <dbReference type="Pfam" id="PF13472"/>
    </source>
</evidence>
<dbReference type="RefSeq" id="WP_121898893.1">
    <property type="nucleotide sequence ID" value="NZ_RCNT01000008.1"/>
</dbReference>
<dbReference type="CDD" id="cd01822">
    <property type="entry name" value="Lysophospholipase_L1_like"/>
    <property type="match status" value="1"/>
</dbReference>
<reference evidence="3 4" key="1">
    <citation type="submission" date="2018-10" db="EMBL/GenBank/DDBJ databases">
        <authorList>
            <person name="Jung H.S."/>
            <person name="Jeon C.O."/>
        </authorList>
    </citation>
    <scope>NUCLEOTIDE SEQUENCE [LARGE SCALE GENOMIC DNA]</scope>
    <source>
        <strain evidence="3 4">MA-7-27</strain>
    </source>
</reference>
<sequence>MSERLGSLRSLAYGARRRLSKVVLAGFFASLAGAAAAEEITIAALGDSLTQGYGLVQEDGFVPQLEAWLRARGHEVTVINAGVSGDTTAGGLARVGWTLTPEVDAMIVALGGNDLLRGIAPEVSRANLEGILQAADAGSVEVLLVGLQAPGNYGPDYKAAFDAMYPDLARAYGALHAESFLGGLETAAEEDRTDAIARYMQADGIHPNAEGVARIVEALGPEVEALIARVPRS</sequence>